<dbReference type="SUPFAM" id="SSF81665">
    <property type="entry name" value="Calcium ATPase, transmembrane domain M"/>
    <property type="match status" value="1"/>
</dbReference>
<evidence type="ECO:0000259" key="11">
    <source>
        <dbReference type="Pfam" id="PF00689"/>
    </source>
</evidence>
<keyword evidence="2 10" id="KW-0812">Transmembrane</keyword>
<protein>
    <recommendedName>
        <fullName evidence="11">Cation-transporting P-type ATPase C-terminal domain-containing protein</fullName>
    </recommendedName>
</protein>
<dbReference type="PANTHER" id="PTHR42861">
    <property type="entry name" value="CALCIUM-TRANSPORTING ATPASE"/>
    <property type="match status" value="1"/>
</dbReference>
<dbReference type="GO" id="GO:0016020">
    <property type="term" value="C:membrane"/>
    <property type="evidence" value="ECO:0007669"/>
    <property type="project" value="UniProtKB-SubCell"/>
</dbReference>
<dbReference type="FunFam" id="1.20.1110.10:FF:000037">
    <property type="entry name" value="Calcium-transporting ATPase, putative"/>
    <property type="match status" value="1"/>
</dbReference>
<sequence>MGEPTEAAMKALAEKIGRYDASGPTKSASAQKEPTSYASYLMQGVSEVATLEFSSERKTMSTVIKGYAGRPGNQVLLKGAPERVIEKCSKIMSSKGEEVAFSADSKKKVNDKILAVASQGYRVLGIAIALDGGNMKDVTSENAKDKLADEKQYQQFEANCSFLGYVCIRDPPRPEVRGAIEECKTAGINVIMITGDAKETAVSIAKELKIIPENADIKSTCFTGAEFHEKTLKQKQDALRGSTGKVFSRVEPKHKRELVKILIEMGEIVAMTGDGVNDAPALKQAHIGVAMGITGTEVAKQASDMVLADDNFATIVKAVEEGRAIYSNMKAFIRYLISSNIGEVASIFFTAMLGIPESFNSVQLLWVNLVTDGPPATALSFNPPDSDIMKKPPRKGDDNLISNWVFFRYMVIGMYVGLATVGIFVWWYTMAETGDGHTLVSFQQLSNWSQCPEWKDFTVNNFVEGMDFSQAPCEYFTKGKVKASTLSLSVLVVIEMLNALNAISEDNSLMTMSPLVNPYLILAIISSILLHCVIVYIPFMNEIFSIYAMNQQEWIAVFAFSTPVIFIDEVLKFFGRMKNEAELKARLDADKKTQ</sequence>
<gene>
    <name evidence="12" type="ORF">FEHR0123_LOCUS9756</name>
</gene>
<feature type="transmembrane region" description="Helical" evidence="10">
    <location>
        <begin position="406"/>
        <end position="428"/>
    </location>
</feature>
<keyword evidence="8 10" id="KW-0472">Membrane</keyword>
<keyword evidence="7" id="KW-0813">Transport</keyword>
<comment type="similarity">
    <text evidence="9">Belongs to the cation transport ATPase (P-type) (TC 3.A.3) family.</text>
</comment>
<feature type="transmembrane region" description="Helical" evidence="10">
    <location>
        <begin position="519"/>
        <end position="539"/>
    </location>
</feature>
<evidence type="ECO:0000256" key="10">
    <source>
        <dbReference type="SAM" id="Phobius"/>
    </source>
</evidence>
<dbReference type="InterPro" id="IPR036412">
    <property type="entry name" value="HAD-like_sf"/>
</dbReference>
<dbReference type="SUPFAM" id="SSF81660">
    <property type="entry name" value="Metal cation-transporting ATPase, ATP-binding domain N"/>
    <property type="match status" value="1"/>
</dbReference>
<feature type="transmembrane region" description="Helical" evidence="10">
    <location>
        <begin position="554"/>
        <end position="574"/>
    </location>
</feature>
<dbReference type="Pfam" id="PF13246">
    <property type="entry name" value="Cation_ATPase"/>
    <property type="match status" value="1"/>
</dbReference>
<dbReference type="InterPro" id="IPR001757">
    <property type="entry name" value="P_typ_ATPase"/>
</dbReference>
<evidence type="ECO:0000256" key="6">
    <source>
        <dbReference type="ARBA" id="ARBA00022989"/>
    </source>
</evidence>
<dbReference type="SUPFAM" id="SSF56784">
    <property type="entry name" value="HAD-like"/>
    <property type="match status" value="1"/>
</dbReference>
<dbReference type="EMBL" id="HBIE01032131">
    <property type="protein sequence ID" value="CAE0314830.1"/>
    <property type="molecule type" value="Transcribed_RNA"/>
</dbReference>
<dbReference type="FunFam" id="3.40.50.1000:FF:000083">
    <property type="entry name" value="Sodium/potassium-transporting ATPase subunit alpha"/>
    <property type="match status" value="1"/>
</dbReference>
<evidence type="ECO:0000256" key="9">
    <source>
        <dbReference type="ARBA" id="ARBA00038148"/>
    </source>
</evidence>
<evidence type="ECO:0000256" key="3">
    <source>
        <dbReference type="ARBA" id="ARBA00022741"/>
    </source>
</evidence>
<keyword evidence="7" id="KW-0406">Ion transport</keyword>
<keyword evidence="6 10" id="KW-1133">Transmembrane helix</keyword>
<dbReference type="InterPro" id="IPR023298">
    <property type="entry name" value="ATPase_P-typ_TM_dom_sf"/>
</dbReference>
<keyword evidence="5" id="KW-1278">Translocase</keyword>
<dbReference type="Gene3D" id="3.40.1110.10">
    <property type="entry name" value="Calcium-transporting ATPase, cytoplasmic domain N"/>
    <property type="match status" value="1"/>
</dbReference>
<comment type="subcellular location">
    <subcellularLocation>
        <location evidence="1">Membrane</location>
        <topology evidence="1">Multi-pass membrane protein</topology>
    </subcellularLocation>
</comment>
<evidence type="ECO:0000256" key="2">
    <source>
        <dbReference type="ARBA" id="ARBA00022692"/>
    </source>
</evidence>
<evidence type="ECO:0000256" key="8">
    <source>
        <dbReference type="ARBA" id="ARBA00023136"/>
    </source>
</evidence>
<keyword evidence="3" id="KW-0547">Nucleotide-binding</keyword>
<proteinExistence type="inferred from homology"/>
<evidence type="ECO:0000256" key="4">
    <source>
        <dbReference type="ARBA" id="ARBA00022840"/>
    </source>
</evidence>
<dbReference type="Gene3D" id="1.20.1110.10">
    <property type="entry name" value="Calcium-transporting ATPase, transmembrane domain"/>
    <property type="match status" value="1"/>
</dbReference>
<feature type="transmembrane region" description="Helical" evidence="10">
    <location>
        <begin position="332"/>
        <end position="355"/>
    </location>
</feature>
<keyword evidence="4" id="KW-0067">ATP-binding</keyword>
<dbReference type="InterPro" id="IPR023299">
    <property type="entry name" value="ATPase_P-typ_cyto_dom_N"/>
</dbReference>
<accession>A0A7S3I712</accession>
<reference evidence="12" key="1">
    <citation type="submission" date="2021-01" db="EMBL/GenBank/DDBJ databases">
        <authorList>
            <person name="Corre E."/>
            <person name="Pelletier E."/>
            <person name="Niang G."/>
            <person name="Scheremetjew M."/>
            <person name="Finn R."/>
            <person name="Kale V."/>
            <person name="Holt S."/>
            <person name="Cochrane G."/>
            <person name="Meng A."/>
            <person name="Brown T."/>
            <person name="Cohen L."/>
        </authorList>
    </citation>
    <scope>NUCLEOTIDE SEQUENCE</scope>
    <source>
        <strain evidence="12">Fehren 1</strain>
    </source>
</reference>
<dbReference type="InterPro" id="IPR006068">
    <property type="entry name" value="ATPase_P-typ_cation-transptr_C"/>
</dbReference>
<dbReference type="Pfam" id="PF00689">
    <property type="entry name" value="Cation_ATPase_C"/>
    <property type="match status" value="1"/>
</dbReference>
<evidence type="ECO:0000313" key="12">
    <source>
        <dbReference type="EMBL" id="CAE0314830.1"/>
    </source>
</evidence>
<dbReference type="AlphaFoldDB" id="A0A7S3I712"/>
<dbReference type="GO" id="GO:0016887">
    <property type="term" value="F:ATP hydrolysis activity"/>
    <property type="evidence" value="ECO:0007669"/>
    <property type="project" value="InterPro"/>
</dbReference>
<dbReference type="PRINTS" id="PR00121">
    <property type="entry name" value="NAKATPASE"/>
</dbReference>
<name>A0A7S3I712_9SPIT</name>
<evidence type="ECO:0000256" key="7">
    <source>
        <dbReference type="ARBA" id="ARBA00023065"/>
    </source>
</evidence>
<dbReference type="GO" id="GO:0005524">
    <property type="term" value="F:ATP binding"/>
    <property type="evidence" value="ECO:0007669"/>
    <property type="project" value="UniProtKB-KW"/>
</dbReference>
<dbReference type="NCBIfam" id="TIGR01494">
    <property type="entry name" value="ATPase_P-type"/>
    <property type="match status" value="1"/>
</dbReference>
<dbReference type="GO" id="GO:0006811">
    <property type="term" value="P:monoatomic ion transport"/>
    <property type="evidence" value="ECO:0007669"/>
    <property type="project" value="UniProtKB-KW"/>
</dbReference>
<feature type="domain" description="Cation-transporting P-type ATPase C-terminal" evidence="11">
    <location>
        <begin position="358"/>
        <end position="574"/>
    </location>
</feature>
<dbReference type="PRINTS" id="PR00119">
    <property type="entry name" value="CATATPASE"/>
</dbReference>
<evidence type="ECO:0000256" key="5">
    <source>
        <dbReference type="ARBA" id="ARBA00022967"/>
    </source>
</evidence>
<organism evidence="12">
    <name type="scientific">Favella ehrenbergii</name>
    <dbReference type="NCBI Taxonomy" id="182087"/>
    <lineage>
        <taxon>Eukaryota</taxon>
        <taxon>Sar</taxon>
        <taxon>Alveolata</taxon>
        <taxon>Ciliophora</taxon>
        <taxon>Intramacronucleata</taxon>
        <taxon>Spirotrichea</taxon>
        <taxon>Choreotrichia</taxon>
        <taxon>Tintinnida</taxon>
        <taxon>Xystonellidae</taxon>
        <taxon>Favella</taxon>
    </lineage>
</organism>
<evidence type="ECO:0000256" key="1">
    <source>
        <dbReference type="ARBA" id="ARBA00004141"/>
    </source>
</evidence>